<evidence type="ECO:0000313" key="1">
    <source>
        <dbReference type="EMBL" id="STZ42397.1"/>
    </source>
</evidence>
<protein>
    <recommendedName>
        <fullName evidence="3">Ferredoxin</fullName>
    </recommendedName>
</protein>
<reference evidence="1 2" key="1">
    <citation type="submission" date="2018-06" db="EMBL/GenBank/DDBJ databases">
        <authorList>
            <consortium name="Pathogen Informatics"/>
            <person name="Doyle S."/>
        </authorList>
    </citation>
    <scope>NUCLEOTIDE SEQUENCE [LARGE SCALE GENOMIC DNA]</scope>
    <source>
        <strain evidence="1 2">NCTC10742</strain>
    </source>
</reference>
<evidence type="ECO:0000313" key="2">
    <source>
        <dbReference type="Proteomes" id="UP000254291"/>
    </source>
</evidence>
<organism evidence="1 2">
    <name type="scientific">Mycolicibacterium gilvum</name>
    <dbReference type="NCBI Taxonomy" id="1804"/>
    <lineage>
        <taxon>Bacteria</taxon>
        <taxon>Bacillati</taxon>
        <taxon>Actinomycetota</taxon>
        <taxon>Actinomycetes</taxon>
        <taxon>Mycobacteriales</taxon>
        <taxon>Mycobacteriaceae</taxon>
        <taxon>Mycolicibacterium</taxon>
    </lineage>
</organism>
<gene>
    <name evidence="1" type="ORF">NCTC10742_01609</name>
</gene>
<dbReference type="AlphaFoldDB" id="A0A378SLX4"/>
<dbReference type="EMBL" id="UGQM01000001">
    <property type="protein sequence ID" value="STZ42397.1"/>
    <property type="molecule type" value="Genomic_DNA"/>
</dbReference>
<proteinExistence type="predicted"/>
<sequence>MTVRPDNRLADGPMAPVQCNRCAATVLVRKSSWHQTSVQWDATATARCEERHDARQLAGEGGLFLTCSALGDSVADAVVRGTLHTVDDA</sequence>
<dbReference type="OMA" id="NQTSVQW"/>
<evidence type="ECO:0008006" key="3">
    <source>
        <dbReference type="Google" id="ProtNLM"/>
    </source>
</evidence>
<dbReference type="RefSeq" id="WP_011895407.1">
    <property type="nucleotide sequence ID" value="NZ_JACKST010000028.1"/>
</dbReference>
<dbReference type="Proteomes" id="UP000254291">
    <property type="component" value="Unassembled WGS sequence"/>
</dbReference>
<accession>A0A378SLX4</accession>
<name>A0A378SLX4_9MYCO</name>